<dbReference type="EMBL" id="CADCXU010014857">
    <property type="protein sequence ID" value="CAB0004330.1"/>
    <property type="molecule type" value="Genomic_DNA"/>
</dbReference>
<evidence type="ECO:0000313" key="2">
    <source>
        <dbReference type="EMBL" id="CAB0004330.1"/>
    </source>
</evidence>
<gene>
    <name evidence="2" type="ORF">NTEN_LOCUS9807</name>
</gene>
<dbReference type="Proteomes" id="UP000479000">
    <property type="component" value="Unassembled WGS sequence"/>
</dbReference>
<reference evidence="2 3" key="1">
    <citation type="submission" date="2020-02" db="EMBL/GenBank/DDBJ databases">
        <authorList>
            <person name="Ferguson B K."/>
        </authorList>
    </citation>
    <scope>NUCLEOTIDE SEQUENCE [LARGE SCALE GENOMIC DNA]</scope>
</reference>
<evidence type="ECO:0000313" key="3">
    <source>
        <dbReference type="Proteomes" id="UP000479000"/>
    </source>
</evidence>
<protein>
    <submittedName>
        <fullName evidence="2">Uncharacterized protein</fullName>
    </submittedName>
</protein>
<name>A0A6H5GMM6_9HEMI</name>
<sequence length="59" mass="6369">MISVKEQGVGGKNAAAPSSRGGRCIYLGRSHPRRPQFTSGSGERRNLACQDLYSLAKFT</sequence>
<organism evidence="2 3">
    <name type="scientific">Nesidiocoris tenuis</name>
    <dbReference type="NCBI Taxonomy" id="355587"/>
    <lineage>
        <taxon>Eukaryota</taxon>
        <taxon>Metazoa</taxon>
        <taxon>Ecdysozoa</taxon>
        <taxon>Arthropoda</taxon>
        <taxon>Hexapoda</taxon>
        <taxon>Insecta</taxon>
        <taxon>Pterygota</taxon>
        <taxon>Neoptera</taxon>
        <taxon>Paraneoptera</taxon>
        <taxon>Hemiptera</taxon>
        <taxon>Heteroptera</taxon>
        <taxon>Panheteroptera</taxon>
        <taxon>Cimicomorpha</taxon>
        <taxon>Miridae</taxon>
        <taxon>Dicyphina</taxon>
        <taxon>Nesidiocoris</taxon>
    </lineage>
</organism>
<dbReference type="AlphaFoldDB" id="A0A6H5GMM6"/>
<proteinExistence type="predicted"/>
<feature type="region of interest" description="Disordered" evidence="1">
    <location>
        <begin position="1"/>
        <end position="43"/>
    </location>
</feature>
<keyword evidence="3" id="KW-1185">Reference proteome</keyword>
<evidence type="ECO:0000256" key="1">
    <source>
        <dbReference type="SAM" id="MobiDB-lite"/>
    </source>
</evidence>
<accession>A0A6H5GMM6</accession>